<proteinExistence type="predicted"/>
<evidence type="ECO:0000313" key="2">
    <source>
        <dbReference type="EMBL" id="KAK4366506.1"/>
    </source>
</evidence>
<dbReference type="PANTHER" id="PTHR33883:SF7">
    <property type="entry name" value="OS04G0521600 PROTEIN"/>
    <property type="match status" value="1"/>
</dbReference>
<keyword evidence="3" id="KW-1185">Reference proteome</keyword>
<protein>
    <recommendedName>
        <fullName evidence="4">WPP domain-associated protein</fullName>
    </recommendedName>
</protein>
<evidence type="ECO:0008006" key="4">
    <source>
        <dbReference type="Google" id="ProtNLM"/>
    </source>
</evidence>
<evidence type="ECO:0000313" key="3">
    <source>
        <dbReference type="Proteomes" id="UP001291623"/>
    </source>
</evidence>
<dbReference type="AlphaFoldDB" id="A0AAE1VJV6"/>
<gene>
    <name evidence="2" type="ORF">RND71_014386</name>
</gene>
<name>A0AAE1VJV6_9SOLA</name>
<dbReference type="EMBL" id="JAVYJV010000007">
    <property type="protein sequence ID" value="KAK4366506.1"/>
    <property type="molecule type" value="Genomic_DNA"/>
</dbReference>
<dbReference type="Proteomes" id="UP001291623">
    <property type="component" value="Unassembled WGS sequence"/>
</dbReference>
<comment type="caution">
    <text evidence="2">The sequence shown here is derived from an EMBL/GenBank/DDBJ whole genome shotgun (WGS) entry which is preliminary data.</text>
</comment>
<feature type="coiled-coil region" evidence="1">
    <location>
        <begin position="453"/>
        <end position="480"/>
    </location>
</feature>
<dbReference type="PANTHER" id="PTHR33883">
    <property type="entry name" value="WPP DOMAIN-ASSOCIATED PROTEIN"/>
    <property type="match status" value="1"/>
</dbReference>
<organism evidence="2 3">
    <name type="scientific">Anisodus tanguticus</name>
    <dbReference type="NCBI Taxonomy" id="243964"/>
    <lineage>
        <taxon>Eukaryota</taxon>
        <taxon>Viridiplantae</taxon>
        <taxon>Streptophyta</taxon>
        <taxon>Embryophyta</taxon>
        <taxon>Tracheophyta</taxon>
        <taxon>Spermatophyta</taxon>
        <taxon>Magnoliopsida</taxon>
        <taxon>eudicotyledons</taxon>
        <taxon>Gunneridae</taxon>
        <taxon>Pentapetalae</taxon>
        <taxon>asterids</taxon>
        <taxon>lamiids</taxon>
        <taxon>Solanales</taxon>
        <taxon>Solanaceae</taxon>
        <taxon>Solanoideae</taxon>
        <taxon>Hyoscyameae</taxon>
        <taxon>Anisodus</taxon>
    </lineage>
</organism>
<dbReference type="InterPro" id="IPR037490">
    <property type="entry name" value="WAP"/>
</dbReference>
<reference evidence="2" key="1">
    <citation type="submission" date="2023-12" db="EMBL/GenBank/DDBJ databases">
        <title>Genome assembly of Anisodus tanguticus.</title>
        <authorList>
            <person name="Wang Y.-J."/>
        </authorList>
    </citation>
    <scope>NUCLEOTIDE SEQUENCE</scope>
    <source>
        <strain evidence="2">KB-2021</strain>
        <tissue evidence="2">Leaf</tissue>
    </source>
</reference>
<keyword evidence="1" id="KW-0175">Coiled coil</keyword>
<evidence type="ECO:0000256" key="1">
    <source>
        <dbReference type="SAM" id="Coils"/>
    </source>
</evidence>
<accession>A0AAE1VJV6</accession>
<sequence length="865" mass="99747">MDNLFGEIDCRSKSDGIVMGILRCAMDKAHEKVQSEAGSIEFLHERSKFYELAVILVESGLSIVQQETDIPESNREKVISDLTEMRQWLLGRIKVMKLLINEKDRELTERSANELKLRQVLESKEKEVIFLRDKLENQRTMSEGSLDLGLLVKNIEAKEGETSDSKSDSQLLNEERCQKFQEDDIYGRYYIPKIKPMAADSLIRPEQNKVIQEMSSDIDILKETLDFAFGRRDNGEMVMVPVKKQWRCTIEKDILSVLIRGFINDIQQRFEFELSNFLGDRIPLGFSNENLSDFIGEITTLRQELKAFYSRYDEENKTISNQDLLGPLKKIRRTCSEPLQKVDQEEDQEVGGSNYVANLIKNHESVIRNQLEDRNCMTKEVFGGGKSTLHKKDKELDFLNTMIKDVIARLDDISSLNIKSVDKKYVKLEDNFTKENLSSSAIRDKVVTSDCTCEIIKDEVGLLKEEVDNLNLQISILEEIHLILYEGLLKDQNVACFEPIKSTTTLLLRQFDAEEGENSETFVKDNILPETIGSLLKEDVYKVFFMDMFKAWKEERDDFEMEIHIREDLYKFIMVEAMKDEILEYLNPAYKKVEIDGPEESLIQKLDSLLKCLELEEDLMVKASSEIEEHNVRHEQEILECEGVEEQEIIEWLLNDDESTFSSVDEKLEIAMKQLSTSKELLFDLEKSFGISSDVLSKSSDDDCLLYANTSLVVETEKSSQKSIAQVEDNKMAHFNPSDIFILTQLSDFHQVVQEFEINIVQNLGMKSSRIEELKHQFDNLIVEPVSLIKKRKLLYKNGFLARCQSLKLAEAEVDFLGDQVEALLHLLENIYMILDQNSSILSCHFQVFDILKLIKDELVDGVSS</sequence>